<dbReference type="GO" id="GO:0008081">
    <property type="term" value="F:phosphoric diester hydrolase activity"/>
    <property type="evidence" value="ECO:0007669"/>
    <property type="project" value="InterPro"/>
</dbReference>
<dbReference type="GO" id="GO:0006629">
    <property type="term" value="P:lipid metabolic process"/>
    <property type="evidence" value="ECO:0007669"/>
    <property type="project" value="InterPro"/>
</dbReference>
<dbReference type="PANTHER" id="PTHR46211">
    <property type="entry name" value="GLYCEROPHOSPHORYL DIESTER PHOSPHODIESTERASE"/>
    <property type="match status" value="1"/>
</dbReference>
<gene>
    <name evidence="2" type="ORF">E7027_02865</name>
</gene>
<evidence type="ECO:0000313" key="3">
    <source>
        <dbReference type="Proteomes" id="UP000725649"/>
    </source>
</evidence>
<dbReference type="EMBL" id="SUVG01000003">
    <property type="protein sequence ID" value="MBE6421066.1"/>
    <property type="molecule type" value="Genomic_DNA"/>
</dbReference>
<dbReference type="Gene3D" id="3.20.20.190">
    <property type="entry name" value="Phosphatidylinositol (PI) phosphodiesterase"/>
    <property type="match status" value="1"/>
</dbReference>
<dbReference type="Proteomes" id="UP000725649">
    <property type="component" value="Unassembled WGS sequence"/>
</dbReference>
<proteinExistence type="predicted"/>
<name>A0A928DPJ3_9BACT</name>
<dbReference type="AlphaFoldDB" id="A0A928DPJ3"/>
<feature type="domain" description="GP-PDE" evidence="1">
    <location>
        <begin position="1"/>
        <end position="234"/>
    </location>
</feature>
<accession>A0A928DPJ3</accession>
<evidence type="ECO:0000259" key="1">
    <source>
        <dbReference type="PROSITE" id="PS51704"/>
    </source>
</evidence>
<sequence>MIYFAHRGASAQRVQNSLPAFALAREQGATHYELDLHLTKDRFLVVHHDHSLLSTTGHDVQLGGLTLADLKKYPLQNPFDSRELYIPSLKEVLPVIVEDLQLFNLEFKNEGNCYPGIEEHTLQVLNTFVPEVFPKTLFSSFDYETLVRIRQLNKSVRIGLLTRSFDIAQALSLRAESIHLNATRFSPEMVQICHDNGLKLYLYTVNDLETARQLEWLGVDGIFTDRIDLFTNRK</sequence>
<dbReference type="InterPro" id="IPR017946">
    <property type="entry name" value="PLC-like_Pdiesterase_TIM-brl"/>
</dbReference>
<reference evidence="2" key="1">
    <citation type="submission" date="2019-04" db="EMBL/GenBank/DDBJ databases">
        <title>Evolution of Biomass-Degrading Anaerobic Consortia Revealed by Metagenomics.</title>
        <authorList>
            <person name="Peng X."/>
        </authorList>
    </citation>
    <scope>NUCLEOTIDE SEQUENCE</scope>
    <source>
        <strain evidence="2">SIG66</strain>
    </source>
</reference>
<dbReference type="InterPro" id="IPR030395">
    <property type="entry name" value="GP_PDE_dom"/>
</dbReference>
<comment type="caution">
    <text evidence="2">The sequence shown here is derived from an EMBL/GenBank/DDBJ whole genome shotgun (WGS) entry which is preliminary data.</text>
</comment>
<organism evidence="2 3">
    <name type="scientific">Candidatus Avelusimicrobium gallicola</name>
    <dbReference type="NCBI Taxonomy" id="2562704"/>
    <lineage>
        <taxon>Bacteria</taxon>
        <taxon>Pseudomonadati</taxon>
        <taxon>Elusimicrobiota</taxon>
        <taxon>Elusimicrobia</taxon>
        <taxon>Elusimicrobiales</taxon>
        <taxon>Elusimicrobiaceae</taxon>
        <taxon>Candidatus Avelusimicrobium</taxon>
    </lineage>
</organism>
<dbReference type="Pfam" id="PF03009">
    <property type="entry name" value="GDPD"/>
    <property type="match status" value="1"/>
</dbReference>
<evidence type="ECO:0000313" key="2">
    <source>
        <dbReference type="EMBL" id="MBE6421066.1"/>
    </source>
</evidence>
<protein>
    <recommendedName>
        <fullName evidence="1">GP-PDE domain-containing protein</fullName>
    </recommendedName>
</protein>
<dbReference type="PROSITE" id="PS51704">
    <property type="entry name" value="GP_PDE"/>
    <property type="match status" value="1"/>
</dbReference>
<dbReference type="PANTHER" id="PTHR46211:SF1">
    <property type="entry name" value="GLYCEROPHOSPHODIESTER PHOSPHODIESTERASE, CYTOPLASMIC"/>
    <property type="match status" value="1"/>
</dbReference>
<dbReference type="SUPFAM" id="SSF51695">
    <property type="entry name" value="PLC-like phosphodiesterases"/>
    <property type="match status" value="1"/>
</dbReference>